<keyword evidence="2" id="KW-1185">Reference proteome</keyword>
<accession>A0A5N6M7N9</accession>
<evidence type="ECO:0000313" key="1">
    <source>
        <dbReference type="EMBL" id="KAD3336649.1"/>
    </source>
</evidence>
<organism evidence="1 2">
    <name type="scientific">Mikania micrantha</name>
    <name type="common">bitter vine</name>
    <dbReference type="NCBI Taxonomy" id="192012"/>
    <lineage>
        <taxon>Eukaryota</taxon>
        <taxon>Viridiplantae</taxon>
        <taxon>Streptophyta</taxon>
        <taxon>Embryophyta</taxon>
        <taxon>Tracheophyta</taxon>
        <taxon>Spermatophyta</taxon>
        <taxon>Magnoliopsida</taxon>
        <taxon>eudicotyledons</taxon>
        <taxon>Gunneridae</taxon>
        <taxon>Pentapetalae</taxon>
        <taxon>asterids</taxon>
        <taxon>campanulids</taxon>
        <taxon>Asterales</taxon>
        <taxon>Asteraceae</taxon>
        <taxon>Asteroideae</taxon>
        <taxon>Heliantheae alliance</taxon>
        <taxon>Eupatorieae</taxon>
        <taxon>Mikania</taxon>
    </lineage>
</organism>
<proteinExistence type="predicted"/>
<gene>
    <name evidence="1" type="ORF">E3N88_32168</name>
</gene>
<name>A0A5N6M7N9_9ASTR</name>
<evidence type="ECO:0000313" key="2">
    <source>
        <dbReference type="Proteomes" id="UP000326396"/>
    </source>
</evidence>
<comment type="caution">
    <text evidence="1">The sequence shown here is derived from an EMBL/GenBank/DDBJ whole genome shotgun (WGS) entry which is preliminary data.</text>
</comment>
<reference evidence="1 2" key="1">
    <citation type="submission" date="2019-05" db="EMBL/GenBank/DDBJ databases">
        <title>Mikania micrantha, genome provides insights into the molecular mechanism of rapid growth.</title>
        <authorList>
            <person name="Liu B."/>
        </authorList>
    </citation>
    <scope>NUCLEOTIDE SEQUENCE [LARGE SCALE GENOMIC DNA]</scope>
    <source>
        <strain evidence="1">NLD-2019</strain>
        <tissue evidence="1">Leaf</tissue>
    </source>
</reference>
<sequence length="124" mass="13882">MLNNSSPDFSQKPLKIKQDDKNFSKLVSKENSAANSSFRVYYGSFTVIKKRHVASSIPSSLSSSSSWSTSMSSNLHSFKGYRSRRRRFMSFGSTFDEGNMYGGSSYTVEIMKKAFLSIVGRRSG</sequence>
<protein>
    <submittedName>
        <fullName evidence="1">Uncharacterized protein</fullName>
    </submittedName>
</protein>
<dbReference type="Proteomes" id="UP000326396">
    <property type="component" value="Linkage Group LG6"/>
</dbReference>
<dbReference type="AlphaFoldDB" id="A0A5N6M7N9"/>
<dbReference type="OrthoDB" id="691043at2759"/>
<dbReference type="EMBL" id="SZYD01000016">
    <property type="protein sequence ID" value="KAD3336649.1"/>
    <property type="molecule type" value="Genomic_DNA"/>
</dbReference>